<feature type="domain" description="PCI" evidence="5">
    <location>
        <begin position="251"/>
        <end position="435"/>
    </location>
</feature>
<dbReference type="InterPro" id="IPR000717">
    <property type="entry name" value="PCI_dom"/>
</dbReference>
<dbReference type="Pfam" id="PF22241">
    <property type="entry name" value="PSMD12-CSN4_N"/>
    <property type="match status" value="1"/>
</dbReference>
<dbReference type="FunFam" id="1.10.10.10:FF:000070">
    <property type="entry name" value="26S proteasome non-ATPase regulatory subunit 12"/>
    <property type="match status" value="1"/>
</dbReference>
<dbReference type="PROSITE" id="PS50250">
    <property type="entry name" value="PCI"/>
    <property type="match status" value="1"/>
</dbReference>
<accession>A0ABD1MVE8</accession>
<name>A0ABD1MVE8_9FABA</name>
<comment type="similarity">
    <text evidence="1">Belongs to the proteasome subunit p55 family.</text>
</comment>
<dbReference type="InterPro" id="IPR054559">
    <property type="entry name" value="PSMD12-CSN4-like_N"/>
</dbReference>
<comment type="subunit">
    <text evidence="3">Component of the 19S regulatory particle (RP/PA700) lid subcomplex of the 26S proteasome. The 26S proteasome is composed of a core protease (CP), known as the 20S proteasome, capped at one or both ends by the 19S regulatory particle (RP/PA700). The RP/PA700 complex is composed of at least 17 different subunits in two subcomplexes, the base and the lid, which form the portions proximal and distal to the 20S proteolytic core, respectively.</text>
</comment>
<proteinExistence type="inferred from homology"/>
<dbReference type="Gene3D" id="1.10.10.10">
    <property type="entry name" value="Winged helix-like DNA-binding domain superfamily/Winged helix DNA-binding domain"/>
    <property type="match status" value="1"/>
</dbReference>
<feature type="compositionally biased region" description="Basic and acidic residues" evidence="4">
    <location>
        <begin position="78"/>
        <end position="95"/>
    </location>
</feature>
<dbReference type="Proteomes" id="UP001603857">
    <property type="component" value="Unassembled WGS sequence"/>
</dbReference>
<evidence type="ECO:0000256" key="2">
    <source>
        <dbReference type="ARBA" id="ARBA00022942"/>
    </source>
</evidence>
<comment type="caution">
    <text evidence="6">The sequence shown here is derived from an EMBL/GenBank/DDBJ whole genome shotgun (WGS) entry which is preliminary data.</text>
</comment>
<sequence length="495" mass="56100">MRNQFPTKYRLHFSTKVTFRRGMHGCISAASSMHVARKVVLPNLTRSLRETKDHGLAPVSTEKSHENQFNSNQGGVQDIHRTGVDSKTRTLKEKNNPTSGDANTVQHNRESHAEVFKPKDEDVNENAGNLDAAIEQLLNAEKQARLAGDVAATRNAVTDILRLCFEARAWKTLNDQIVLLSKRRGQLKQAVTAMVQQAMQYIDETPDLETRIELIKTLNSVSAGKIYVEIERARLIRKLAKIKEEQGLKAEAADLMQEIAVRLCLDCQDYVRAQILSRKISTRVFDADTSKEKKKSKEGDNVVEEAPADIPHLPELKRIYYELLIRLLLKQLVTMEVIQWTTLWDAYKDEFENESNFEKKLGEKAAEDLRERVIEHNILVISKYYARITLKRLAELLCLSVQEAEKHLSDMVVSKALVAKIDRPMGIVCFQTAKDSNDVLNSWASNLERLLDLVEKSCHQIHKETMVHKAALKAAVALLPHPSSSDLPVTNNKTR</sequence>
<evidence type="ECO:0000256" key="3">
    <source>
        <dbReference type="ARBA" id="ARBA00064920"/>
    </source>
</evidence>
<gene>
    <name evidence="6" type="ORF">Fmac_007363</name>
</gene>
<feature type="compositionally biased region" description="Polar residues" evidence="4">
    <location>
        <begin position="96"/>
        <end position="106"/>
    </location>
</feature>
<dbReference type="EMBL" id="JBGMDY010000003">
    <property type="protein sequence ID" value="KAL2339423.1"/>
    <property type="molecule type" value="Genomic_DNA"/>
</dbReference>
<dbReference type="PANTHER" id="PTHR10855">
    <property type="entry name" value="26S PROTEASOME NON-ATPASE REGULATORY SUBUNIT 12/COP9 SIGNALOSOME COMPLEX SUBUNIT 4"/>
    <property type="match status" value="1"/>
</dbReference>
<dbReference type="InterPro" id="IPR036388">
    <property type="entry name" value="WH-like_DNA-bd_sf"/>
</dbReference>
<dbReference type="PANTHER" id="PTHR10855:SF1">
    <property type="entry name" value="26S PROTEASOME NON-ATPASE REGULATORY SUBUNIT 12"/>
    <property type="match status" value="1"/>
</dbReference>
<dbReference type="InterPro" id="IPR040134">
    <property type="entry name" value="PSMD12/CSN4"/>
</dbReference>
<evidence type="ECO:0000313" key="7">
    <source>
        <dbReference type="Proteomes" id="UP001603857"/>
    </source>
</evidence>
<dbReference type="GO" id="GO:0005634">
    <property type="term" value="C:nucleus"/>
    <property type="evidence" value="ECO:0007669"/>
    <property type="project" value="UniProtKB-ARBA"/>
</dbReference>
<dbReference type="Pfam" id="PF18098">
    <property type="entry name" value="RPN5_C"/>
    <property type="match status" value="1"/>
</dbReference>
<dbReference type="SMART" id="SM00088">
    <property type="entry name" value="PINT"/>
    <property type="match status" value="1"/>
</dbReference>
<reference evidence="6 7" key="1">
    <citation type="submission" date="2024-08" db="EMBL/GenBank/DDBJ databases">
        <title>Insights into the chromosomal genome structure of Flemingia macrophylla.</title>
        <authorList>
            <person name="Ding Y."/>
            <person name="Zhao Y."/>
            <person name="Bi W."/>
            <person name="Wu M."/>
            <person name="Zhao G."/>
            <person name="Gong Y."/>
            <person name="Li W."/>
            <person name="Zhang P."/>
        </authorList>
    </citation>
    <scope>NUCLEOTIDE SEQUENCE [LARGE SCALE GENOMIC DNA]</scope>
    <source>
        <strain evidence="6">DYQJB</strain>
        <tissue evidence="6">Leaf</tissue>
    </source>
</reference>
<evidence type="ECO:0000256" key="4">
    <source>
        <dbReference type="SAM" id="MobiDB-lite"/>
    </source>
</evidence>
<dbReference type="InterPro" id="IPR036390">
    <property type="entry name" value="WH_DNA-bd_sf"/>
</dbReference>
<keyword evidence="7" id="KW-1185">Reference proteome</keyword>
<evidence type="ECO:0000313" key="6">
    <source>
        <dbReference type="EMBL" id="KAL2339423.1"/>
    </source>
</evidence>
<dbReference type="GO" id="GO:0000502">
    <property type="term" value="C:proteasome complex"/>
    <property type="evidence" value="ECO:0007669"/>
    <property type="project" value="UniProtKB-KW"/>
</dbReference>
<protein>
    <recommendedName>
        <fullName evidence="5">PCI domain-containing protein</fullName>
    </recommendedName>
</protein>
<evidence type="ECO:0000256" key="1">
    <source>
        <dbReference type="ARBA" id="ARBA00006397"/>
    </source>
</evidence>
<dbReference type="InterPro" id="IPR040896">
    <property type="entry name" value="RPN5_C"/>
</dbReference>
<dbReference type="Pfam" id="PF01399">
    <property type="entry name" value="PCI"/>
    <property type="match status" value="1"/>
</dbReference>
<feature type="region of interest" description="Disordered" evidence="4">
    <location>
        <begin position="55"/>
        <end position="108"/>
    </location>
</feature>
<evidence type="ECO:0000259" key="5">
    <source>
        <dbReference type="PROSITE" id="PS50250"/>
    </source>
</evidence>
<keyword evidence="2" id="KW-0647">Proteasome</keyword>
<organism evidence="6 7">
    <name type="scientific">Flemingia macrophylla</name>
    <dbReference type="NCBI Taxonomy" id="520843"/>
    <lineage>
        <taxon>Eukaryota</taxon>
        <taxon>Viridiplantae</taxon>
        <taxon>Streptophyta</taxon>
        <taxon>Embryophyta</taxon>
        <taxon>Tracheophyta</taxon>
        <taxon>Spermatophyta</taxon>
        <taxon>Magnoliopsida</taxon>
        <taxon>eudicotyledons</taxon>
        <taxon>Gunneridae</taxon>
        <taxon>Pentapetalae</taxon>
        <taxon>rosids</taxon>
        <taxon>fabids</taxon>
        <taxon>Fabales</taxon>
        <taxon>Fabaceae</taxon>
        <taxon>Papilionoideae</taxon>
        <taxon>50 kb inversion clade</taxon>
        <taxon>NPAAA clade</taxon>
        <taxon>indigoferoid/millettioid clade</taxon>
        <taxon>Phaseoleae</taxon>
        <taxon>Flemingia</taxon>
    </lineage>
</organism>
<dbReference type="SUPFAM" id="SSF46785">
    <property type="entry name" value="Winged helix' DNA-binding domain"/>
    <property type="match status" value="1"/>
</dbReference>
<dbReference type="AlphaFoldDB" id="A0ABD1MVE8"/>